<dbReference type="AlphaFoldDB" id="A0A0D2Q0J2"/>
<dbReference type="EMBL" id="CM001745">
    <property type="protein sequence ID" value="KJB33038.1"/>
    <property type="molecule type" value="Genomic_DNA"/>
</dbReference>
<dbReference type="Proteomes" id="UP000032304">
    <property type="component" value="Chromosome 6"/>
</dbReference>
<feature type="transmembrane region" description="Helical" evidence="1">
    <location>
        <begin position="63"/>
        <end position="84"/>
    </location>
</feature>
<sequence>MTKMRNALRQITMTCWKKYAIWFGEIYQSILILSFSIDSFLLEMYGSMNFCVYIDPIHGLTKMCKSFICLCHSMSLFLFAYGIASPFGSIH</sequence>
<name>A0A0D2Q0J2_GOSRA</name>
<reference evidence="2 3" key="1">
    <citation type="journal article" date="2012" name="Nature">
        <title>Repeated polyploidization of Gossypium genomes and the evolution of spinnable cotton fibres.</title>
        <authorList>
            <person name="Paterson A.H."/>
            <person name="Wendel J.F."/>
            <person name="Gundlach H."/>
            <person name="Guo H."/>
            <person name="Jenkins J."/>
            <person name="Jin D."/>
            <person name="Llewellyn D."/>
            <person name="Showmaker K.C."/>
            <person name="Shu S."/>
            <person name="Udall J."/>
            <person name="Yoo M.J."/>
            <person name="Byers R."/>
            <person name="Chen W."/>
            <person name="Doron-Faigenboim A."/>
            <person name="Duke M.V."/>
            <person name="Gong L."/>
            <person name="Grimwood J."/>
            <person name="Grover C."/>
            <person name="Grupp K."/>
            <person name="Hu G."/>
            <person name="Lee T.H."/>
            <person name="Li J."/>
            <person name="Lin L."/>
            <person name="Liu T."/>
            <person name="Marler B.S."/>
            <person name="Page J.T."/>
            <person name="Roberts A.W."/>
            <person name="Romanel E."/>
            <person name="Sanders W.S."/>
            <person name="Szadkowski E."/>
            <person name="Tan X."/>
            <person name="Tang H."/>
            <person name="Xu C."/>
            <person name="Wang J."/>
            <person name="Wang Z."/>
            <person name="Zhang D."/>
            <person name="Zhang L."/>
            <person name="Ashrafi H."/>
            <person name="Bedon F."/>
            <person name="Bowers J.E."/>
            <person name="Brubaker C.L."/>
            <person name="Chee P.W."/>
            <person name="Das S."/>
            <person name="Gingle A.R."/>
            <person name="Haigler C.H."/>
            <person name="Harker D."/>
            <person name="Hoffmann L.V."/>
            <person name="Hovav R."/>
            <person name="Jones D.C."/>
            <person name="Lemke C."/>
            <person name="Mansoor S."/>
            <person name="ur Rahman M."/>
            <person name="Rainville L.N."/>
            <person name="Rambani A."/>
            <person name="Reddy U.K."/>
            <person name="Rong J.K."/>
            <person name="Saranga Y."/>
            <person name="Scheffler B.E."/>
            <person name="Scheffler J.A."/>
            <person name="Stelly D.M."/>
            <person name="Triplett B.A."/>
            <person name="Van Deynze A."/>
            <person name="Vaslin M.F."/>
            <person name="Waghmare V.N."/>
            <person name="Walford S.A."/>
            <person name="Wright R.J."/>
            <person name="Zaki E.A."/>
            <person name="Zhang T."/>
            <person name="Dennis E.S."/>
            <person name="Mayer K.F."/>
            <person name="Peterson D.G."/>
            <person name="Rokhsar D.S."/>
            <person name="Wang X."/>
            <person name="Schmutz J."/>
        </authorList>
    </citation>
    <scope>NUCLEOTIDE SEQUENCE [LARGE SCALE GENOMIC DNA]</scope>
</reference>
<evidence type="ECO:0000313" key="2">
    <source>
        <dbReference type="EMBL" id="KJB33038.1"/>
    </source>
</evidence>
<dbReference type="eggNOG" id="ENOG502SUNV">
    <property type="taxonomic scope" value="Eukaryota"/>
</dbReference>
<protein>
    <submittedName>
        <fullName evidence="2">Uncharacterized protein</fullName>
    </submittedName>
</protein>
<accession>A0A0D2Q0J2</accession>
<feature type="transmembrane region" description="Helical" evidence="1">
    <location>
        <begin position="20"/>
        <end position="42"/>
    </location>
</feature>
<evidence type="ECO:0000256" key="1">
    <source>
        <dbReference type="SAM" id="Phobius"/>
    </source>
</evidence>
<dbReference type="Gramene" id="KJB33038">
    <property type="protein sequence ID" value="KJB33038"/>
    <property type="gene ID" value="B456_006G040400"/>
</dbReference>
<evidence type="ECO:0000313" key="3">
    <source>
        <dbReference type="Proteomes" id="UP000032304"/>
    </source>
</evidence>
<proteinExistence type="predicted"/>
<keyword evidence="1" id="KW-0472">Membrane</keyword>
<organism evidence="2 3">
    <name type="scientific">Gossypium raimondii</name>
    <name type="common">Peruvian cotton</name>
    <name type="synonym">Gossypium klotzschianum subsp. raimondii</name>
    <dbReference type="NCBI Taxonomy" id="29730"/>
    <lineage>
        <taxon>Eukaryota</taxon>
        <taxon>Viridiplantae</taxon>
        <taxon>Streptophyta</taxon>
        <taxon>Embryophyta</taxon>
        <taxon>Tracheophyta</taxon>
        <taxon>Spermatophyta</taxon>
        <taxon>Magnoliopsida</taxon>
        <taxon>eudicotyledons</taxon>
        <taxon>Gunneridae</taxon>
        <taxon>Pentapetalae</taxon>
        <taxon>rosids</taxon>
        <taxon>malvids</taxon>
        <taxon>Malvales</taxon>
        <taxon>Malvaceae</taxon>
        <taxon>Malvoideae</taxon>
        <taxon>Gossypium</taxon>
    </lineage>
</organism>
<keyword evidence="1" id="KW-0812">Transmembrane</keyword>
<keyword evidence="3" id="KW-1185">Reference proteome</keyword>
<keyword evidence="1" id="KW-1133">Transmembrane helix</keyword>
<gene>
    <name evidence="2" type="ORF">B456_006G040400</name>
</gene>